<evidence type="ECO:0000313" key="3">
    <source>
        <dbReference type="Proteomes" id="UP000827986"/>
    </source>
</evidence>
<feature type="compositionally biased region" description="Polar residues" evidence="1">
    <location>
        <begin position="44"/>
        <end position="59"/>
    </location>
</feature>
<protein>
    <submittedName>
        <fullName evidence="2">Uncharacterized protein</fullName>
    </submittedName>
</protein>
<dbReference type="AlphaFoldDB" id="A0A9D3X229"/>
<keyword evidence="3" id="KW-1185">Reference proteome</keyword>
<accession>A0A9D3X229</accession>
<dbReference type="Proteomes" id="UP000827986">
    <property type="component" value="Unassembled WGS sequence"/>
</dbReference>
<dbReference type="EMBL" id="JAHDVG010000481">
    <property type="protein sequence ID" value="KAH1174069.1"/>
    <property type="molecule type" value="Genomic_DNA"/>
</dbReference>
<reference evidence="2" key="1">
    <citation type="submission" date="2021-09" db="EMBL/GenBank/DDBJ databases">
        <title>The genome of Mauremys mutica provides insights into the evolution of semi-aquatic lifestyle.</title>
        <authorList>
            <person name="Gong S."/>
            <person name="Gao Y."/>
        </authorList>
    </citation>
    <scope>NUCLEOTIDE SEQUENCE</scope>
    <source>
        <strain evidence="2">MM-2020</strain>
        <tissue evidence="2">Muscle</tissue>
    </source>
</reference>
<gene>
    <name evidence="2" type="ORF">KIL84_008463</name>
</gene>
<organism evidence="2 3">
    <name type="scientific">Mauremys mutica</name>
    <name type="common">yellowpond turtle</name>
    <dbReference type="NCBI Taxonomy" id="74926"/>
    <lineage>
        <taxon>Eukaryota</taxon>
        <taxon>Metazoa</taxon>
        <taxon>Chordata</taxon>
        <taxon>Craniata</taxon>
        <taxon>Vertebrata</taxon>
        <taxon>Euteleostomi</taxon>
        <taxon>Archelosauria</taxon>
        <taxon>Testudinata</taxon>
        <taxon>Testudines</taxon>
        <taxon>Cryptodira</taxon>
        <taxon>Durocryptodira</taxon>
        <taxon>Testudinoidea</taxon>
        <taxon>Geoemydidae</taxon>
        <taxon>Geoemydinae</taxon>
        <taxon>Mauremys</taxon>
    </lineage>
</organism>
<sequence>MMPLATDKRGHQQASLLKCGGILADARPPPRSFVWHPPDDKIRSSTSAGPDQAQSTSQGHRPGLAMTETAEKPPSPATTDRRSPPH</sequence>
<evidence type="ECO:0000313" key="2">
    <source>
        <dbReference type="EMBL" id="KAH1174069.1"/>
    </source>
</evidence>
<feature type="region of interest" description="Disordered" evidence="1">
    <location>
        <begin position="20"/>
        <end position="86"/>
    </location>
</feature>
<evidence type="ECO:0000256" key="1">
    <source>
        <dbReference type="SAM" id="MobiDB-lite"/>
    </source>
</evidence>
<name>A0A9D3X229_9SAUR</name>
<proteinExistence type="predicted"/>
<comment type="caution">
    <text evidence="2">The sequence shown here is derived from an EMBL/GenBank/DDBJ whole genome shotgun (WGS) entry which is preliminary data.</text>
</comment>